<dbReference type="Pfam" id="PF04315">
    <property type="entry name" value="EpmC"/>
    <property type="match status" value="1"/>
</dbReference>
<comment type="caution">
    <text evidence="1">The sequence shown here is derived from an EMBL/GenBank/DDBJ whole genome shotgun (WGS) entry which is preliminary data.</text>
</comment>
<dbReference type="InterPro" id="IPR007411">
    <property type="entry name" value="EpmC"/>
</dbReference>
<keyword evidence="2" id="KW-1185">Reference proteome</keyword>
<gene>
    <name evidence="1" type="ORF">MNKW57_13250</name>
</gene>
<name>A0ABQ6LY54_9GAMM</name>
<keyword evidence="1" id="KW-0648">Protein biosynthesis</keyword>
<accession>A0ABQ6LY54</accession>
<protein>
    <submittedName>
        <fullName evidence="1">Elongation factor P hydroxylase</fullName>
    </submittedName>
</protein>
<organism evidence="1 2">
    <name type="scientific">Biformimicrobium ophioploci</name>
    <dbReference type="NCBI Taxonomy" id="3036711"/>
    <lineage>
        <taxon>Bacteria</taxon>
        <taxon>Pseudomonadati</taxon>
        <taxon>Pseudomonadota</taxon>
        <taxon>Gammaproteobacteria</taxon>
        <taxon>Cellvibrionales</taxon>
        <taxon>Microbulbiferaceae</taxon>
        <taxon>Biformimicrobium</taxon>
    </lineage>
</organism>
<reference evidence="1 2" key="1">
    <citation type="submission" date="2023-04" db="EMBL/GenBank/DDBJ databases">
        <title>Marinobulbifer ophiurae gen. nov., sp. Nov., isolate from tissue of brittle star Ophioplocus japonicus.</title>
        <authorList>
            <person name="Kawano K."/>
            <person name="Sawayama S."/>
            <person name="Nakagawa S."/>
        </authorList>
    </citation>
    <scope>NUCLEOTIDE SEQUENCE [LARGE SCALE GENOMIC DNA]</scope>
    <source>
        <strain evidence="1 2">NKW57</strain>
    </source>
</reference>
<proteinExistence type="predicted"/>
<dbReference type="EMBL" id="BSYJ01000002">
    <property type="protein sequence ID" value="GMG87004.1"/>
    <property type="molecule type" value="Genomic_DNA"/>
</dbReference>
<sequence length="180" mass="19866">MPEPGADQIVNVFNRCFAGAGQWHTRLVGGAPEPFYEPGEGDAGSQILFTLDYAASALHEVAHWCVAGEARRKLPDYGYWYAPDGRTEIQQQEFERVEVAPQALEWIFAESCGLSFRVSADNLQAGLGASDTFRDNIWRRVQDLCGRGLSERAGIFASALAAQFDCGNPLDASRYCRENI</sequence>
<dbReference type="Proteomes" id="UP001224392">
    <property type="component" value="Unassembled WGS sequence"/>
</dbReference>
<keyword evidence="1" id="KW-0251">Elongation factor</keyword>
<dbReference type="GO" id="GO:0003746">
    <property type="term" value="F:translation elongation factor activity"/>
    <property type="evidence" value="ECO:0007669"/>
    <property type="project" value="UniProtKB-KW"/>
</dbReference>
<evidence type="ECO:0000313" key="2">
    <source>
        <dbReference type="Proteomes" id="UP001224392"/>
    </source>
</evidence>
<evidence type="ECO:0000313" key="1">
    <source>
        <dbReference type="EMBL" id="GMG87004.1"/>
    </source>
</evidence>